<dbReference type="RefSeq" id="WP_270107893.1">
    <property type="nucleotide sequence ID" value="NZ_JAPZVP010000001.1"/>
</dbReference>
<dbReference type="Proteomes" id="UP001146067">
    <property type="component" value="Unassembled WGS sequence"/>
</dbReference>
<evidence type="ECO:0000313" key="3">
    <source>
        <dbReference type="Proteomes" id="UP001146067"/>
    </source>
</evidence>
<sequence length="175" mass="19022">MNSHSMSTTGHHWWEAERRRTTAVQDGASGIGLVFVVVGVLGFLPGITQDFSSMTFSGTDSEAELFGIFQVSVLHNLIHLAFGVLGLFMAWFVRAARWYLLGGGVLYLLLGLYGFPVGDEHVGNFLPANTADDWLHLGLGLLMIALGLFLHTKLPKESEARGEGDFGETNRGAAR</sequence>
<reference evidence="2" key="1">
    <citation type="submission" date="2022-12" db="EMBL/GenBank/DDBJ databases">
        <title>Gycomyces niveus sp.nov.,a novel actinomycete isolated from soil in Shouguan.</title>
        <authorList>
            <person name="Yang X."/>
        </authorList>
    </citation>
    <scope>NUCLEOTIDE SEQUENCE</scope>
    <source>
        <strain evidence="2">NEAU-A15</strain>
    </source>
</reference>
<feature type="transmembrane region" description="Helical" evidence="1">
    <location>
        <begin position="67"/>
        <end position="91"/>
    </location>
</feature>
<feature type="transmembrane region" description="Helical" evidence="1">
    <location>
        <begin position="135"/>
        <end position="152"/>
    </location>
</feature>
<dbReference type="AlphaFoldDB" id="A0A9X3P717"/>
<dbReference type="Pfam" id="PF14325">
    <property type="entry name" value="DUF4383"/>
    <property type="match status" value="1"/>
</dbReference>
<keyword evidence="1" id="KW-0472">Membrane</keyword>
<keyword evidence="1" id="KW-0812">Transmembrane</keyword>
<organism evidence="2 3">
    <name type="scientific">Glycomyces luteolus</name>
    <dbReference type="NCBI Taxonomy" id="2670330"/>
    <lineage>
        <taxon>Bacteria</taxon>
        <taxon>Bacillati</taxon>
        <taxon>Actinomycetota</taxon>
        <taxon>Actinomycetes</taxon>
        <taxon>Glycomycetales</taxon>
        <taxon>Glycomycetaceae</taxon>
        <taxon>Glycomyces</taxon>
    </lineage>
</organism>
<dbReference type="EMBL" id="JAPZVP010000001">
    <property type="protein sequence ID" value="MDA1358118.1"/>
    <property type="molecule type" value="Genomic_DNA"/>
</dbReference>
<keyword evidence="1" id="KW-1133">Transmembrane helix</keyword>
<name>A0A9X3P717_9ACTN</name>
<comment type="caution">
    <text evidence="2">The sequence shown here is derived from an EMBL/GenBank/DDBJ whole genome shotgun (WGS) entry which is preliminary data.</text>
</comment>
<gene>
    <name evidence="2" type="ORF">O1R50_00670</name>
</gene>
<feature type="transmembrane region" description="Helical" evidence="1">
    <location>
        <begin position="98"/>
        <end position="115"/>
    </location>
</feature>
<keyword evidence="3" id="KW-1185">Reference proteome</keyword>
<evidence type="ECO:0000313" key="2">
    <source>
        <dbReference type="EMBL" id="MDA1358118.1"/>
    </source>
</evidence>
<feature type="transmembrane region" description="Helical" evidence="1">
    <location>
        <begin position="28"/>
        <end position="47"/>
    </location>
</feature>
<protein>
    <submittedName>
        <fullName evidence="2">DUF4383 domain-containing protein</fullName>
    </submittedName>
</protein>
<evidence type="ECO:0000256" key="1">
    <source>
        <dbReference type="SAM" id="Phobius"/>
    </source>
</evidence>
<accession>A0A9X3P717</accession>
<proteinExistence type="predicted"/>